<reference evidence="1 2" key="1">
    <citation type="submission" date="2019-04" db="EMBL/GenBank/DDBJ databases">
        <title>Phreatobacter aquaticus sp. nov.</title>
        <authorList>
            <person name="Choi A."/>
        </authorList>
    </citation>
    <scope>NUCLEOTIDE SEQUENCE [LARGE SCALE GENOMIC DNA]</scope>
    <source>
        <strain evidence="1 2">KCTC 52518</strain>
    </source>
</reference>
<proteinExistence type="predicted"/>
<accession>A0A4D7AVU0</accession>
<dbReference type="EMBL" id="CP039690">
    <property type="protein sequence ID" value="QCI63941.1"/>
    <property type="molecule type" value="Genomic_DNA"/>
</dbReference>
<dbReference type="KEGG" id="pstg:E8M01_06585"/>
<organism evidence="1 2">
    <name type="scientific">Phreatobacter stygius</name>
    <dbReference type="NCBI Taxonomy" id="1940610"/>
    <lineage>
        <taxon>Bacteria</taxon>
        <taxon>Pseudomonadati</taxon>
        <taxon>Pseudomonadota</taxon>
        <taxon>Alphaproteobacteria</taxon>
        <taxon>Hyphomicrobiales</taxon>
        <taxon>Phreatobacteraceae</taxon>
        <taxon>Phreatobacter</taxon>
    </lineage>
</organism>
<keyword evidence="2" id="KW-1185">Reference proteome</keyword>
<gene>
    <name evidence="1" type="ORF">E8M01_06585</name>
</gene>
<dbReference type="Proteomes" id="UP000298781">
    <property type="component" value="Chromosome"/>
</dbReference>
<dbReference type="AlphaFoldDB" id="A0A4D7AVU0"/>
<sequence>MASEIAGEAADIVDNDDTAFLLMLAQIGKKQSHGRPVLFSAGQHLPENVNNLIPFEARILTAARFLRSQAASTSLGRVPIGGVTDGWSSAVAG</sequence>
<name>A0A4D7AVU0_9HYPH</name>
<protein>
    <submittedName>
        <fullName evidence="1">Uncharacterized protein</fullName>
    </submittedName>
</protein>
<evidence type="ECO:0000313" key="1">
    <source>
        <dbReference type="EMBL" id="QCI63941.1"/>
    </source>
</evidence>
<evidence type="ECO:0000313" key="2">
    <source>
        <dbReference type="Proteomes" id="UP000298781"/>
    </source>
</evidence>